<dbReference type="InterPro" id="IPR049492">
    <property type="entry name" value="BD-FAE-like_dom"/>
</dbReference>
<evidence type="ECO:0000256" key="1">
    <source>
        <dbReference type="ARBA" id="ARBA00010515"/>
    </source>
</evidence>
<name>A0A518GS43_9PLAN</name>
<dbReference type="Pfam" id="PF00326">
    <property type="entry name" value="Peptidase_S9"/>
    <property type="match status" value="1"/>
</dbReference>
<dbReference type="PANTHER" id="PTHR48081:SF30">
    <property type="entry name" value="ACETYL-HYDROLASE LIPR-RELATED"/>
    <property type="match status" value="1"/>
</dbReference>
<dbReference type="SUPFAM" id="SSF53474">
    <property type="entry name" value="alpha/beta-Hydrolases"/>
    <property type="match status" value="1"/>
</dbReference>
<feature type="domain" description="BD-FAE-like" evidence="4">
    <location>
        <begin position="68"/>
        <end position="172"/>
    </location>
</feature>
<evidence type="ECO:0000259" key="3">
    <source>
        <dbReference type="Pfam" id="PF00326"/>
    </source>
</evidence>
<dbReference type="InterPro" id="IPR001375">
    <property type="entry name" value="Peptidase_S9_cat"/>
</dbReference>
<dbReference type="Proteomes" id="UP000315349">
    <property type="component" value="Chromosome"/>
</dbReference>
<dbReference type="AlphaFoldDB" id="A0A518GS43"/>
<dbReference type="InterPro" id="IPR050300">
    <property type="entry name" value="GDXG_lipolytic_enzyme"/>
</dbReference>
<dbReference type="EMBL" id="CP036299">
    <property type="protein sequence ID" value="QDV31417.1"/>
    <property type="molecule type" value="Genomic_DNA"/>
</dbReference>
<gene>
    <name evidence="5" type="primary">axeA1_3</name>
    <name evidence="5" type="ORF">Spb1_33610</name>
</gene>
<dbReference type="GO" id="GO:0046555">
    <property type="term" value="F:acetylxylan esterase activity"/>
    <property type="evidence" value="ECO:0007669"/>
    <property type="project" value="UniProtKB-EC"/>
</dbReference>
<keyword evidence="6" id="KW-1185">Reference proteome</keyword>
<dbReference type="GO" id="GO:0004806">
    <property type="term" value="F:triacylglycerol lipase activity"/>
    <property type="evidence" value="ECO:0007669"/>
    <property type="project" value="TreeGrafter"/>
</dbReference>
<dbReference type="KEGG" id="peh:Spb1_33610"/>
<keyword evidence="2 5" id="KW-0378">Hydrolase</keyword>
<proteinExistence type="inferred from homology"/>
<feature type="domain" description="Peptidase S9 prolyl oligopeptidase catalytic" evidence="3">
    <location>
        <begin position="216"/>
        <end position="294"/>
    </location>
</feature>
<evidence type="ECO:0000259" key="4">
    <source>
        <dbReference type="Pfam" id="PF20434"/>
    </source>
</evidence>
<dbReference type="GO" id="GO:0006508">
    <property type="term" value="P:proteolysis"/>
    <property type="evidence" value="ECO:0007669"/>
    <property type="project" value="InterPro"/>
</dbReference>
<dbReference type="Gene3D" id="3.40.50.1820">
    <property type="entry name" value="alpha/beta hydrolase"/>
    <property type="match status" value="1"/>
</dbReference>
<accession>A0A518GS43</accession>
<reference evidence="5 6" key="1">
    <citation type="submission" date="2019-02" db="EMBL/GenBank/DDBJ databases">
        <title>Deep-cultivation of Planctomycetes and their phenomic and genomic characterization uncovers novel biology.</title>
        <authorList>
            <person name="Wiegand S."/>
            <person name="Jogler M."/>
            <person name="Boedeker C."/>
            <person name="Pinto D."/>
            <person name="Vollmers J."/>
            <person name="Rivas-Marin E."/>
            <person name="Kohn T."/>
            <person name="Peeters S.H."/>
            <person name="Heuer A."/>
            <person name="Rast P."/>
            <person name="Oberbeckmann S."/>
            <person name="Bunk B."/>
            <person name="Jeske O."/>
            <person name="Meyerdierks A."/>
            <person name="Storesund J.E."/>
            <person name="Kallscheuer N."/>
            <person name="Luecker S."/>
            <person name="Lage O.M."/>
            <person name="Pohl T."/>
            <person name="Merkel B.J."/>
            <person name="Hornburger P."/>
            <person name="Mueller R.-W."/>
            <person name="Bruemmer F."/>
            <person name="Labrenz M."/>
            <person name="Spormann A.M."/>
            <person name="Op den Camp H."/>
            <person name="Overmann J."/>
            <person name="Amann R."/>
            <person name="Jetten M.S.M."/>
            <person name="Mascher T."/>
            <person name="Medema M.H."/>
            <person name="Devos D.P."/>
            <person name="Kaster A.-K."/>
            <person name="Ovreas L."/>
            <person name="Rohde M."/>
            <person name="Galperin M.Y."/>
            <person name="Jogler C."/>
        </authorList>
    </citation>
    <scope>NUCLEOTIDE SEQUENCE [LARGE SCALE GENOMIC DNA]</scope>
    <source>
        <strain evidence="5 6">Spb1</strain>
    </source>
</reference>
<evidence type="ECO:0000256" key="2">
    <source>
        <dbReference type="ARBA" id="ARBA00022801"/>
    </source>
</evidence>
<dbReference type="OrthoDB" id="9815425at2"/>
<sequence>MMHDDQRKPSRLIINQSLKLTRILGFLLIPLMAPVSLSAQFSYPPEFKEARVETYRKTGSTELKLWIFGESDPKTPKPAIVFFFGGGWNSGSPAQFENQARHFAKRGMIAIVADYRVKSRHNVQVVECVKDAKAAIAWVRENAKRLGVDPDKIAASGGSAGGHLAASTGTISGFGSDERPNAMILFNPACTLAPIAGWQPPGARAKLSTERFGVEATAISPAHHVGPQTPPTLILHGTKDTTVPYASVVAFEAEMKKAGRPCKLVGYEGAEHGFFNRGENYDKTLAEADRFLVELGWIKK</sequence>
<organism evidence="5 6">
    <name type="scientific">Planctopirus ephydatiae</name>
    <dbReference type="NCBI Taxonomy" id="2528019"/>
    <lineage>
        <taxon>Bacteria</taxon>
        <taxon>Pseudomonadati</taxon>
        <taxon>Planctomycetota</taxon>
        <taxon>Planctomycetia</taxon>
        <taxon>Planctomycetales</taxon>
        <taxon>Planctomycetaceae</taxon>
        <taxon>Planctopirus</taxon>
    </lineage>
</organism>
<evidence type="ECO:0000313" key="6">
    <source>
        <dbReference type="Proteomes" id="UP000315349"/>
    </source>
</evidence>
<dbReference type="PANTHER" id="PTHR48081">
    <property type="entry name" value="AB HYDROLASE SUPERFAMILY PROTEIN C4A8.06C"/>
    <property type="match status" value="1"/>
</dbReference>
<evidence type="ECO:0000313" key="5">
    <source>
        <dbReference type="EMBL" id="QDV31417.1"/>
    </source>
</evidence>
<dbReference type="GO" id="GO:0008236">
    <property type="term" value="F:serine-type peptidase activity"/>
    <property type="evidence" value="ECO:0007669"/>
    <property type="project" value="InterPro"/>
</dbReference>
<dbReference type="InterPro" id="IPR029058">
    <property type="entry name" value="AB_hydrolase_fold"/>
</dbReference>
<protein>
    <submittedName>
        <fullName evidence="5">Acetylxylan esterase</fullName>
        <ecNumber evidence="5">3.1.1.72</ecNumber>
    </submittedName>
</protein>
<comment type="similarity">
    <text evidence="1">Belongs to the 'GDXG' lipolytic enzyme family.</text>
</comment>
<dbReference type="EC" id="3.1.1.72" evidence="5"/>
<dbReference type="Pfam" id="PF20434">
    <property type="entry name" value="BD-FAE"/>
    <property type="match status" value="1"/>
</dbReference>